<sequence length="148" mass="17250">MNNCYLYIRIWENKMIIRDIETHREVVELAETPFTTRRLLIGNMIPAGKTLCTGVKRLFAPIPLWWHILPPNYVVIVHPKSMLEDGLSSVESKAFRDLTQFIIPKRKKVMAYVCSHPDDLTDEFILELMLNDSKFFGSNKKNKSKIIN</sequence>
<name>A0ABS0W6R3_9GAMM</name>
<accession>A0ABS0W6R3</accession>
<proteinExistence type="predicted"/>
<dbReference type="EMBL" id="JAEKCB010000008">
    <property type="protein sequence ID" value="MBJ2119006.1"/>
    <property type="molecule type" value="Genomic_DNA"/>
</dbReference>
<gene>
    <name evidence="1" type="ORF">JFQ69_15185</name>
</gene>
<dbReference type="RefSeq" id="WP_109848153.1">
    <property type="nucleotide sequence ID" value="NZ_CAXOLJ010000007.1"/>
</dbReference>
<dbReference type="Proteomes" id="UP000619976">
    <property type="component" value="Unassembled WGS sequence"/>
</dbReference>
<organism evidence="1 2">
    <name type="scientific">Proteus penneri</name>
    <dbReference type="NCBI Taxonomy" id="102862"/>
    <lineage>
        <taxon>Bacteria</taxon>
        <taxon>Pseudomonadati</taxon>
        <taxon>Pseudomonadota</taxon>
        <taxon>Gammaproteobacteria</taxon>
        <taxon>Enterobacterales</taxon>
        <taxon>Morganellaceae</taxon>
        <taxon>Proteus</taxon>
    </lineage>
</organism>
<evidence type="ECO:0000313" key="2">
    <source>
        <dbReference type="Proteomes" id="UP000619976"/>
    </source>
</evidence>
<evidence type="ECO:0000313" key="1">
    <source>
        <dbReference type="EMBL" id="MBJ2119006.1"/>
    </source>
</evidence>
<comment type="caution">
    <text evidence="1">The sequence shown here is derived from an EMBL/GenBank/DDBJ whole genome shotgun (WGS) entry which is preliminary data.</text>
</comment>
<reference evidence="1 2" key="1">
    <citation type="submission" date="2020-12" db="EMBL/GenBank/DDBJ databases">
        <title>Enhanced detection system for hospital associated transmission using whole genome sequencing surveillance.</title>
        <authorList>
            <person name="Harrison L.H."/>
            <person name="Van Tyne D."/>
            <person name="Marsh J.W."/>
            <person name="Griffith M.P."/>
            <person name="Snyder D.J."/>
            <person name="Cooper V.S."/>
            <person name="Mustapha M."/>
        </authorList>
    </citation>
    <scope>NUCLEOTIDE SEQUENCE [LARGE SCALE GENOMIC DNA]</scope>
    <source>
        <strain evidence="1 2">PR00195</strain>
    </source>
</reference>
<protein>
    <submittedName>
        <fullName evidence="1">Uncharacterized protein</fullName>
    </submittedName>
</protein>
<keyword evidence="2" id="KW-1185">Reference proteome</keyword>